<comment type="caution">
    <text evidence="4">The sequence shown here is derived from an EMBL/GenBank/DDBJ whole genome shotgun (WGS) entry which is preliminary data.</text>
</comment>
<evidence type="ECO:0000256" key="3">
    <source>
        <dbReference type="ARBA" id="ARBA00023065"/>
    </source>
</evidence>
<reference evidence="4" key="1">
    <citation type="submission" date="2020-11" db="EMBL/GenBank/DDBJ databases">
        <title>Nocardioides sp. nov., isolated from Soil of Cynanchum wilfordii Hemsley rhizosphere.</title>
        <authorList>
            <person name="Lee J.-S."/>
            <person name="Suh M.K."/>
            <person name="Kim J.-S."/>
        </authorList>
    </citation>
    <scope>NUCLEOTIDE SEQUENCE</scope>
    <source>
        <strain evidence="4">KCTC 19275</strain>
    </source>
</reference>
<comment type="similarity">
    <text evidence="1">Belongs to the V-ATPase D subunit family.</text>
</comment>
<sequence>MSRLRGQPPGRAGLMWLRHRLGLAHRAASRLDQKLQILRTEQAAFGLLLERSGRAWTEAIGEAEEWLLRAALLGGQEGLRPPDGQPPAEVSITWTNALGTTYPSRGSCTTPTPDPRTATVSPAALVEATAAYRRALEAAVEQAVVSAASRAIDAEVTMTRQRLRGVQDRWVPRLEGALAELRLSLDETELAEHVRLRWSADRERVAR</sequence>
<keyword evidence="5" id="KW-1185">Reference proteome</keyword>
<dbReference type="Pfam" id="PF01813">
    <property type="entry name" value="ATP-synt_D"/>
    <property type="match status" value="1"/>
</dbReference>
<accession>A0A930VGT5</accession>
<evidence type="ECO:0000313" key="5">
    <source>
        <dbReference type="Proteomes" id="UP000640489"/>
    </source>
</evidence>
<evidence type="ECO:0000256" key="2">
    <source>
        <dbReference type="ARBA" id="ARBA00022448"/>
    </source>
</evidence>
<name>A0A930VGT5_9ACTN</name>
<evidence type="ECO:0000256" key="1">
    <source>
        <dbReference type="ARBA" id="ARBA00005850"/>
    </source>
</evidence>
<dbReference type="GO" id="GO:0046961">
    <property type="term" value="F:proton-transporting ATPase activity, rotational mechanism"/>
    <property type="evidence" value="ECO:0007669"/>
    <property type="project" value="InterPro"/>
</dbReference>
<keyword evidence="2" id="KW-0813">Transport</keyword>
<dbReference type="Gene3D" id="1.10.287.3240">
    <property type="match status" value="1"/>
</dbReference>
<proteinExistence type="inferred from homology"/>
<dbReference type="InterPro" id="IPR002699">
    <property type="entry name" value="V_ATPase_D"/>
</dbReference>
<protein>
    <submittedName>
        <fullName evidence="4">V-type ATP synthase subunit D</fullName>
    </submittedName>
</protein>
<keyword evidence="3" id="KW-0406">Ion transport</keyword>
<evidence type="ECO:0000313" key="4">
    <source>
        <dbReference type="EMBL" id="MBF4764510.1"/>
    </source>
</evidence>
<dbReference type="EMBL" id="JADKPN010000009">
    <property type="protein sequence ID" value="MBF4764510.1"/>
    <property type="molecule type" value="Genomic_DNA"/>
</dbReference>
<dbReference type="RefSeq" id="WP_194707693.1">
    <property type="nucleotide sequence ID" value="NZ_JADKPN010000009.1"/>
</dbReference>
<dbReference type="Proteomes" id="UP000640489">
    <property type="component" value="Unassembled WGS sequence"/>
</dbReference>
<dbReference type="AlphaFoldDB" id="A0A930VGT5"/>
<organism evidence="4 5">
    <name type="scientific">Nocardioides islandensis</name>
    <dbReference type="NCBI Taxonomy" id="433663"/>
    <lineage>
        <taxon>Bacteria</taxon>
        <taxon>Bacillati</taxon>
        <taxon>Actinomycetota</taxon>
        <taxon>Actinomycetes</taxon>
        <taxon>Propionibacteriales</taxon>
        <taxon>Nocardioidaceae</taxon>
        <taxon>Nocardioides</taxon>
    </lineage>
</organism>
<gene>
    <name evidence="4" type="ORF">ISU07_15360</name>
</gene>